<dbReference type="PANTHER" id="PTHR47843:SF2">
    <property type="entry name" value="BTB DOMAIN-CONTAINING PROTEIN"/>
    <property type="match status" value="1"/>
</dbReference>
<protein>
    <recommendedName>
        <fullName evidence="1">BTB domain-containing protein</fullName>
    </recommendedName>
</protein>
<dbReference type="Gene3D" id="3.30.710.10">
    <property type="entry name" value="Potassium Channel Kv1.1, Chain A"/>
    <property type="match status" value="1"/>
</dbReference>
<keyword evidence="5" id="KW-1185">Reference proteome</keyword>
<gene>
    <name evidence="3" type="ORF">B0A54_16853</name>
    <name evidence="2" type="ORF">LTR91_018376</name>
</gene>
<dbReference type="SUPFAM" id="SSF54695">
    <property type="entry name" value="POZ domain"/>
    <property type="match status" value="1"/>
</dbReference>
<dbReference type="Proteomes" id="UP001175353">
    <property type="component" value="Unassembled WGS sequence"/>
</dbReference>
<dbReference type="Proteomes" id="UP000310066">
    <property type="component" value="Unassembled WGS sequence"/>
</dbReference>
<sequence length="221" mass="24510">MATKRTSDGSDGGISKRLKSDYNATIIVLVGPEEARFTVHQDLICRRSDFFAKACSGDWRETRERTVRLATDARLFQIYMESLYCPSTNIYADMVGALRPTARTTGEVDKNEVVSEMCRMWGLGDFLQDHVSQAAVVASLEKYAGEPPSGPNVEWVANNTSAGSPLRTWLLDALAPHLNSSTTTAVLLDELTGKLPADFLMALLKVRVEDPVPRFKRSYVF</sequence>
<accession>A0A4U0TWJ3</accession>
<dbReference type="PROSITE" id="PS50097">
    <property type="entry name" value="BTB"/>
    <property type="match status" value="1"/>
</dbReference>
<reference evidence="2" key="2">
    <citation type="submission" date="2023-06" db="EMBL/GenBank/DDBJ databases">
        <title>Black Yeasts Isolated from many extreme environments.</title>
        <authorList>
            <person name="Coleine C."/>
            <person name="Stajich J.E."/>
            <person name="Selbmann L."/>
        </authorList>
    </citation>
    <scope>NUCLEOTIDE SEQUENCE</scope>
    <source>
        <strain evidence="2">CCFEE 5200</strain>
    </source>
</reference>
<dbReference type="OrthoDB" id="1022638at2759"/>
<evidence type="ECO:0000313" key="5">
    <source>
        <dbReference type="Proteomes" id="UP001175353"/>
    </source>
</evidence>
<dbReference type="CDD" id="cd18186">
    <property type="entry name" value="BTB_POZ_ZBTB_KLHL-like"/>
    <property type="match status" value="1"/>
</dbReference>
<dbReference type="InterPro" id="IPR011333">
    <property type="entry name" value="SKP1/BTB/POZ_sf"/>
</dbReference>
<name>A0A4U0TWJ3_9PEZI</name>
<dbReference type="EMBL" id="JAUJLE010000257">
    <property type="protein sequence ID" value="KAK0964616.1"/>
    <property type="molecule type" value="Genomic_DNA"/>
</dbReference>
<dbReference type="AlphaFoldDB" id="A0A4U0TWJ3"/>
<dbReference type="EMBL" id="NAJP01000140">
    <property type="protein sequence ID" value="TKA26402.1"/>
    <property type="molecule type" value="Genomic_DNA"/>
</dbReference>
<dbReference type="PANTHER" id="PTHR47843">
    <property type="entry name" value="BTB DOMAIN-CONTAINING PROTEIN-RELATED"/>
    <property type="match status" value="1"/>
</dbReference>
<evidence type="ECO:0000313" key="3">
    <source>
        <dbReference type="EMBL" id="TKA26402.1"/>
    </source>
</evidence>
<comment type="caution">
    <text evidence="3">The sequence shown here is derived from an EMBL/GenBank/DDBJ whole genome shotgun (WGS) entry which is preliminary data.</text>
</comment>
<evidence type="ECO:0000313" key="2">
    <source>
        <dbReference type="EMBL" id="KAK0964616.1"/>
    </source>
</evidence>
<feature type="domain" description="BTB" evidence="1">
    <location>
        <begin position="24"/>
        <end position="92"/>
    </location>
</feature>
<dbReference type="InterPro" id="IPR000210">
    <property type="entry name" value="BTB/POZ_dom"/>
</dbReference>
<reference evidence="3 4" key="1">
    <citation type="submission" date="2017-03" db="EMBL/GenBank/DDBJ databases">
        <title>Genomes of endolithic fungi from Antarctica.</title>
        <authorList>
            <person name="Coleine C."/>
            <person name="Masonjones S."/>
            <person name="Stajich J.E."/>
        </authorList>
    </citation>
    <scope>NUCLEOTIDE SEQUENCE [LARGE SCALE GENOMIC DNA]</scope>
    <source>
        <strain evidence="3 4">CCFEE 5311</strain>
    </source>
</reference>
<dbReference type="STRING" id="329885.A0A4U0TWJ3"/>
<organism evidence="3 4">
    <name type="scientific">Friedmanniomyces endolithicus</name>
    <dbReference type="NCBI Taxonomy" id="329885"/>
    <lineage>
        <taxon>Eukaryota</taxon>
        <taxon>Fungi</taxon>
        <taxon>Dikarya</taxon>
        <taxon>Ascomycota</taxon>
        <taxon>Pezizomycotina</taxon>
        <taxon>Dothideomycetes</taxon>
        <taxon>Dothideomycetidae</taxon>
        <taxon>Mycosphaerellales</taxon>
        <taxon>Teratosphaeriaceae</taxon>
        <taxon>Friedmanniomyces</taxon>
    </lineage>
</organism>
<proteinExistence type="predicted"/>
<evidence type="ECO:0000313" key="4">
    <source>
        <dbReference type="Proteomes" id="UP000310066"/>
    </source>
</evidence>
<evidence type="ECO:0000259" key="1">
    <source>
        <dbReference type="PROSITE" id="PS50097"/>
    </source>
</evidence>